<feature type="region of interest" description="Disordered" evidence="9">
    <location>
        <begin position="249"/>
        <end position="274"/>
    </location>
</feature>
<comment type="cofactor">
    <cofactor evidence="1">
        <name>Mn(2+)</name>
        <dbReference type="ChEBI" id="CHEBI:29035"/>
    </cofactor>
</comment>
<feature type="active site" description="Proton acceptor" evidence="6">
    <location>
        <position position="247"/>
    </location>
</feature>
<keyword evidence="5 7" id="KW-0460">Magnesium</keyword>
<dbReference type="Gene3D" id="3.60.10.10">
    <property type="entry name" value="Endonuclease/exonuclease/phosphatase"/>
    <property type="match status" value="1"/>
</dbReference>
<evidence type="ECO:0000256" key="3">
    <source>
        <dbReference type="ARBA" id="ARBA00022723"/>
    </source>
</evidence>
<feature type="binding site" evidence="7">
    <location>
        <position position="246"/>
    </location>
    <ligand>
        <name>Mg(2+)</name>
        <dbReference type="ChEBI" id="CHEBI:18420"/>
        <label>1</label>
    </ligand>
</feature>
<keyword evidence="7" id="KW-0464">Manganese</keyword>
<dbReference type="GO" id="GO:0003677">
    <property type="term" value="F:DNA binding"/>
    <property type="evidence" value="ECO:0007669"/>
    <property type="project" value="InterPro"/>
</dbReference>
<dbReference type="InterPro" id="IPR004808">
    <property type="entry name" value="AP_endonuc_1"/>
</dbReference>
<dbReference type="GO" id="GO:0004519">
    <property type="term" value="F:endonuclease activity"/>
    <property type="evidence" value="ECO:0007669"/>
    <property type="project" value="InterPro"/>
</dbReference>
<evidence type="ECO:0000313" key="11">
    <source>
        <dbReference type="EMBL" id="SEJ77892.1"/>
    </source>
</evidence>
<dbReference type="OrthoDB" id="9803914at2"/>
<dbReference type="AlphaFoldDB" id="A0A1H7BTC0"/>
<evidence type="ECO:0000256" key="8">
    <source>
        <dbReference type="PIRSR" id="PIRSR604808-3"/>
    </source>
</evidence>
<dbReference type="InterPro" id="IPR005135">
    <property type="entry name" value="Endo/exonuclease/phosphatase"/>
</dbReference>
<dbReference type="NCBIfam" id="TIGR00195">
    <property type="entry name" value="exoDNase_III"/>
    <property type="match status" value="1"/>
</dbReference>
<evidence type="ECO:0000256" key="1">
    <source>
        <dbReference type="ARBA" id="ARBA00001936"/>
    </source>
</evidence>
<dbReference type="GO" id="GO:0046872">
    <property type="term" value="F:metal ion binding"/>
    <property type="evidence" value="ECO:0007669"/>
    <property type="project" value="UniProtKB-KW"/>
</dbReference>
<evidence type="ECO:0000256" key="6">
    <source>
        <dbReference type="PIRSR" id="PIRSR604808-1"/>
    </source>
</evidence>
<reference evidence="12" key="1">
    <citation type="submission" date="2016-10" db="EMBL/GenBank/DDBJ databases">
        <authorList>
            <person name="Varghese N."/>
            <person name="Submissions S."/>
        </authorList>
    </citation>
    <scope>NUCLEOTIDE SEQUENCE [LARGE SCALE GENOMIC DNA]</scope>
    <source>
        <strain evidence="12">CGMCC 1.10218</strain>
    </source>
</reference>
<organism evidence="11 12">
    <name type="scientific">Deinococcus reticulitermitis</name>
    <dbReference type="NCBI Taxonomy" id="856736"/>
    <lineage>
        <taxon>Bacteria</taxon>
        <taxon>Thermotogati</taxon>
        <taxon>Deinococcota</taxon>
        <taxon>Deinococci</taxon>
        <taxon>Deinococcales</taxon>
        <taxon>Deinococcaceae</taxon>
        <taxon>Deinococcus</taxon>
    </lineage>
</organism>
<dbReference type="GO" id="GO:0008311">
    <property type="term" value="F:double-stranded DNA 3'-5' DNA exonuclease activity"/>
    <property type="evidence" value="ECO:0007669"/>
    <property type="project" value="InterPro"/>
</dbReference>
<feature type="site" description="Important for catalytic activity" evidence="8">
    <location>
        <position position="224"/>
    </location>
</feature>
<comment type="cofactor">
    <cofactor evidence="7">
        <name>Mg(2+)</name>
        <dbReference type="ChEBI" id="CHEBI:18420"/>
    </cofactor>
    <cofactor evidence="7">
        <name>Mn(2+)</name>
        <dbReference type="ChEBI" id="CHEBI:29035"/>
    </cofactor>
    <text evidence="7">Probably binds two magnesium or manganese ions per subunit.</text>
</comment>
<evidence type="ECO:0000256" key="9">
    <source>
        <dbReference type="SAM" id="MobiDB-lite"/>
    </source>
</evidence>
<dbReference type="InterPro" id="IPR036691">
    <property type="entry name" value="Endo/exonu/phosph_ase_sf"/>
</dbReference>
<dbReference type="PROSITE" id="PS51435">
    <property type="entry name" value="AP_NUCLEASE_F1_4"/>
    <property type="match status" value="1"/>
</dbReference>
<dbReference type="PANTHER" id="PTHR43250:SF2">
    <property type="entry name" value="EXODEOXYRIBONUCLEASE III"/>
    <property type="match status" value="1"/>
</dbReference>
<dbReference type="Pfam" id="PF03372">
    <property type="entry name" value="Exo_endo_phos"/>
    <property type="match status" value="1"/>
</dbReference>
<comment type="similarity">
    <text evidence="2">Belongs to the DNA repair enzymes AP/ExoA family.</text>
</comment>
<dbReference type="PROSITE" id="PS00728">
    <property type="entry name" value="AP_NUCLEASE_F1_3"/>
    <property type="match status" value="1"/>
</dbReference>
<sequence length="274" mass="29979">MLVSPTAAHRLKVTTLNANGLRGALRKGLAEWVAREAPDVLLLQEVRAAPMPEALPGYASAWFPAQKAGYSGVAIFSRLPLSDVRVGMPHAEMDAEGRVLSAVVAGVRFVSVYLPSGSSGEVRQGFKDRVLSDYQAWVSALLAEGTPVVIGGDYNVAHREIDLKNWRSNQKSSGFLPHERQWMTTHLASGLRDCHRDCLGDEAEYTWWSHRAGAFDRNVGWRIDYLLASGVEVSGVRVDRSVRLSDHAPLTGQMTLPRPGPERSVPQAELSQDA</sequence>
<keyword evidence="12" id="KW-1185">Reference proteome</keyword>
<protein>
    <submittedName>
        <fullName evidence="11">Exodeoxyribonuclease-3</fullName>
    </submittedName>
</protein>
<feature type="active site" description="Proton donor/acceptor" evidence="6">
    <location>
        <position position="153"/>
    </location>
</feature>
<feature type="active site" evidence="6">
    <location>
        <position position="113"/>
    </location>
</feature>
<feature type="site" description="Transition state stabilizer" evidence="8">
    <location>
        <position position="155"/>
    </location>
</feature>
<evidence type="ECO:0000256" key="5">
    <source>
        <dbReference type="ARBA" id="ARBA00022842"/>
    </source>
</evidence>
<name>A0A1H7BTC0_9DEIO</name>
<evidence type="ECO:0000259" key="10">
    <source>
        <dbReference type="Pfam" id="PF03372"/>
    </source>
</evidence>
<keyword evidence="4" id="KW-0378">Hydrolase</keyword>
<dbReference type="STRING" id="856736.SAMN04488058_11847"/>
<proteinExistence type="inferred from homology"/>
<dbReference type="InterPro" id="IPR037493">
    <property type="entry name" value="ExoIII-like"/>
</dbReference>
<dbReference type="NCBIfam" id="TIGR00633">
    <property type="entry name" value="xth"/>
    <property type="match status" value="1"/>
</dbReference>
<evidence type="ECO:0000256" key="2">
    <source>
        <dbReference type="ARBA" id="ARBA00007092"/>
    </source>
</evidence>
<evidence type="ECO:0000256" key="4">
    <source>
        <dbReference type="ARBA" id="ARBA00022801"/>
    </source>
</evidence>
<feature type="binding site" evidence="7">
    <location>
        <position position="17"/>
    </location>
    <ligand>
        <name>Mg(2+)</name>
        <dbReference type="ChEBI" id="CHEBI:18420"/>
        <label>1</label>
    </ligand>
</feature>
<feature type="binding site" evidence="7">
    <location>
        <position position="247"/>
    </location>
    <ligand>
        <name>Mg(2+)</name>
        <dbReference type="ChEBI" id="CHEBI:18420"/>
        <label>1</label>
    </ligand>
</feature>
<gene>
    <name evidence="11" type="ORF">SAMN04488058_11847</name>
</gene>
<feature type="binding site" evidence="7">
    <location>
        <position position="45"/>
    </location>
    <ligand>
        <name>Mg(2+)</name>
        <dbReference type="ChEBI" id="CHEBI:18420"/>
        <label>1</label>
    </ligand>
</feature>
<accession>A0A1H7BTC0</accession>
<feature type="binding site" evidence="7">
    <location>
        <position position="155"/>
    </location>
    <ligand>
        <name>Mg(2+)</name>
        <dbReference type="ChEBI" id="CHEBI:18420"/>
        <label>1</label>
    </ligand>
</feature>
<dbReference type="SUPFAM" id="SSF56219">
    <property type="entry name" value="DNase I-like"/>
    <property type="match status" value="1"/>
</dbReference>
<feature type="binding site" evidence="7">
    <location>
        <position position="153"/>
    </location>
    <ligand>
        <name>Mg(2+)</name>
        <dbReference type="ChEBI" id="CHEBI:18420"/>
        <label>1</label>
    </ligand>
</feature>
<dbReference type="InterPro" id="IPR020848">
    <property type="entry name" value="AP_endonuclease_F1_CS"/>
</dbReference>
<keyword evidence="3 7" id="KW-0479">Metal-binding</keyword>
<dbReference type="Proteomes" id="UP000199223">
    <property type="component" value="Unassembled WGS sequence"/>
</dbReference>
<dbReference type="EMBL" id="FNZA01000018">
    <property type="protein sequence ID" value="SEJ77892.1"/>
    <property type="molecule type" value="Genomic_DNA"/>
</dbReference>
<feature type="site" description="Interaction with DNA substrate" evidence="8">
    <location>
        <position position="247"/>
    </location>
</feature>
<evidence type="ECO:0000256" key="7">
    <source>
        <dbReference type="PIRSR" id="PIRSR604808-2"/>
    </source>
</evidence>
<dbReference type="GO" id="GO:0006281">
    <property type="term" value="P:DNA repair"/>
    <property type="evidence" value="ECO:0007669"/>
    <property type="project" value="InterPro"/>
</dbReference>
<feature type="domain" description="Endonuclease/exonuclease/phosphatase" evidence="10">
    <location>
        <begin position="15"/>
        <end position="247"/>
    </location>
</feature>
<evidence type="ECO:0000313" key="12">
    <source>
        <dbReference type="Proteomes" id="UP000199223"/>
    </source>
</evidence>
<dbReference type="PANTHER" id="PTHR43250">
    <property type="entry name" value="EXODEOXYRIBONUCLEASE III"/>
    <property type="match status" value="1"/>
</dbReference>
<dbReference type="RefSeq" id="WP_092265382.1">
    <property type="nucleotide sequence ID" value="NZ_FNZA01000018.1"/>
</dbReference>